<feature type="transmembrane region" description="Helical" evidence="1">
    <location>
        <begin position="270"/>
        <end position="288"/>
    </location>
</feature>
<evidence type="ECO:0000313" key="3">
    <source>
        <dbReference type="Proteomes" id="UP001374535"/>
    </source>
</evidence>
<dbReference type="AlphaFoldDB" id="A0AAQ3NLS5"/>
<dbReference type="EMBL" id="CP144696">
    <property type="protein sequence ID" value="WVZ10807.1"/>
    <property type="molecule type" value="Genomic_DNA"/>
</dbReference>
<keyword evidence="1" id="KW-0812">Transmembrane</keyword>
<proteinExistence type="predicted"/>
<organism evidence="2 3">
    <name type="scientific">Vigna mungo</name>
    <name type="common">Black gram</name>
    <name type="synonym">Phaseolus mungo</name>
    <dbReference type="NCBI Taxonomy" id="3915"/>
    <lineage>
        <taxon>Eukaryota</taxon>
        <taxon>Viridiplantae</taxon>
        <taxon>Streptophyta</taxon>
        <taxon>Embryophyta</taxon>
        <taxon>Tracheophyta</taxon>
        <taxon>Spermatophyta</taxon>
        <taxon>Magnoliopsida</taxon>
        <taxon>eudicotyledons</taxon>
        <taxon>Gunneridae</taxon>
        <taxon>Pentapetalae</taxon>
        <taxon>rosids</taxon>
        <taxon>fabids</taxon>
        <taxon>Fabales</taxon>
        <taxon>Fabaceae</taxon>
        <taxon>Papilionoideae</taxon>
        <taxon>50 kb inversion clade</taxon>
        <taxon>NPAAA clade</taxon>
        <taxon>indigoferoid/millettioid clade</taxon>
        <taxon>Phaseoleae</taxon>
        <taxon>Vigna</taxon>
    </lineage>
</organism>
<reference evidence="2 3" key="1">
    <citation type="journal article" date="2023" name="Life. Sci Alliance">
        <title>Evolutionary insights into 3D genome organization and epigenetic landscape of Vigna mungo.</title>
        <authorList>
            <person name="Junaid A."/>
            <person name="Singh B."/>
            <person name="Bhatia S."/>
        </authorList>
    </citation>
    <scope>NUCLEOTIDE SEQUENCE [LARGE SCALE GENOMIC DNA]</scope>
    <source>
        <strain evidence="2">Urdbean</strain>
    </source>
</reference>
<keyword evidence="3" id="KW-1185">Reference proteome</keyword>
<name>A0AAQ3NLS5_VIGMU</name>
<evidence type="ECO:0000256" key="1">
    <source>
        <dbReference type="SAM" id="Phobius"/>
    </source>
</evidence>
<gene>
    <name evidence="2" type="ORF">V8G54_015337</name>
</gene>
<protein>
    <submittedName>
        <fullName evidence="2">Uncharacterized protein</fullName>
    </submittedName>
</protein>
<accession>A0AAQ3NLS5</accession>
<sequence>MNITVPSHSHQTHPSSAAAAQTVPPTYYHHTPLHNYGLLGEHVGMFSSLPIMPLKSNVSFYGIEAISRSQPQEMATTSAIPLSLDSMFYNQLSCHESNDPNNENHVQENISKQQLPYYSSLRNNHDVILEGSKQQLPCIAEDEVACLKSWFSRDFPACQAQESRMFVPLEDNGSKSGPNIGSITYGDLHSLNLSVSPTRRSSCVTGSPAINDTKKRGLEMVDQNQKKIVHRKSIDTFGQRTSQYRGVTRSVLLSSFLNLISTFILNDKAIMIFANLLNNFLLLLCSLLKKLRFLSGFMEEQCQQHICLFHYYFFASISKNVCSSGIGGLVDMKLISGTTAARKRAKEGKEGKVRKRLFSITLPFFLFR</sequence>
<keyword evidence="1" id="KW-1133">Transmembrane helix</keyword>
<keyword evidence="1" id="KW-0472">Membrane</keyword>
<dbReference type="Proteomes" id="UP001374535">
    <property type="component" value="Chromosome 5"/>
</dbReference>
<evidence type="ECO:0000313" key="2">
    <source>
        <dbReference type="EMBL" id="WVZ10807.1"/>
    </source>
</evidence>